<name>A0A917VR83_9NOCA</name>
<dbReference type="AlphaFoldDB" id="A0A917VR83"/>
<feature type="compositionally biased region" description="Polar residues" evidence="1">
    <location>
        <begin position="79"/>
        <end position="103"/>
    </location>
</feature>
<protein>
    <submittedName>
        <fullName evidence="2">Uncharacterized protein</fullName>
    </submittedName>
</protein>
<reference evidence="2" key="2">
    <citation type="submission" date="2020-09" db="EMBL/GenBank/DDBJ databases">
        <authorList>
            <person name="Sun Q."/>
            <person name="Zhou Y."/>
        </authorList>
    </citation>
    <scope>NUCLEOTIDE SEQUENCE</scope>
    <source>
        <strain evidence="2">CGMCC 4.3508</strain>
    </source>
</reference>
<dbReference type="Proteomes" id="UP000638263">
    <property type="component" value="Unassembled WGS sequence"/>
</dbReference>
<sequence>MQMILIPSTHRLRGAGSHPWYRITRPRRETRSETVGPTDGARGVGRLAHHGDGLIRPLAAPQPQPVHMASPAAMPGHPQSWNPFTTANIRQGAAQTNSVGGPR</sequence>
<gene>
    <name evidence="2" type="ORF">GCM10011588_25300</name>
</gene>
<evidence type="ECO:0000313" key="2">
    <source>
        <dbReference type="EMBL" id="GGL09884.1"/>
    </source>
</evidence>
<feature type="region of interest" description="Disordered" evidence="1">
    <location>
        <begin position="23"/>
        <end position="103"/>
    </location>
</feature>
<organism evidence="2 3">
    <name type="scientific">Nocardia jinanensis</name>
    <dbReference type="NCBI Taxonomy" id="382504"/>
    <lineage>
        <taxon>Bacteria</taxon>
        <taxon>Bacillati</taxon>
        <taxon>Actinomycetota</taxon>
        <taxon>Actinomycetes</taxon>
        <taxon>Mycobacteriales</taxon>
        <taxon>Nocardiaceae</taxon>
        <taxon>Nocardia</taxon>
    </lineage>
</organism>
<comment type="caution">
    <text evidence="2">The sequence shown here is derived from an EMBL/GenBank/DDBJ whole genome shotgun (WGS) entry which is preliminary data.</text>
</comment>
<evidence type="ECO:0000313" key="3">
    <source>
        <dbReference type="Proteomes" id="UP000638263"/>
    </source>
</evidence>
<accession>A0A917VR83</accession>
<reference evidence="2" key="1">
    <citation type="journal article" date="2014" name="Int. J. Syst. Evol. Microbiol.">
        <title>Complete genome sequence of Corynebacterium casei LMG S-19264T (=DSM 44701T), isolated from a smear-ripened cheese.</title>
        <authorList>
            <consortium name="US DOE Joint Genome Institute (JGI-PGF)"/>
            <person name="Walter F."/>
            <person name="Albersmeier A."/>
            <person name="Kalinowski J."/>
            <person name="Ruckert C."/>
        </authorList>
    </citation>
    <scope>NUCLEOTIDE SEQUENCE</scope>
    <source>
        <strain evidence="2">CGMCC 4.3508</strain>
    </source>
</reference>
<proteinExistence type="predicted"/>
<dbReference type="EMBL" id="BMMH01000004">
    <property type="protein sequence ID" value="GGL09884.1"/>
    <property type="molecule type" value="Genomic_DNA"/>
</dbReference>
<evidence type="ECO:0000256" key="1">
    <source>
        <dbReference type="SAM" id="MobiDB-lite"/>
    </source>
</evidence>
<keyword evidence="3" id="KW-1185">Reference proteome</keyword>